<dbReference type="AlphaFoldDB" id="A0A5C7HD77"/>
<evidence type="ECO:0000313" key="6">
    <source>
        <dbReference type="Proteomes" id="UP000323000"/>
    </source>
</evidence>
<dbReference type="Proteomes" id="UP000323000">
    <property type="component" value="Chromosome 9"/>
</dbReference>
<organism evidence="5 6">
    <name type="scientific">Acer yangbiense</name>
    <dbReference type="NCBI Taxonomy" id="1000413"/>
    <lineage>
        <taxon>Eukaryota</taxon>
        <taxon>Viridiplantae</taxon>
        <taxon>Streptophyta</taxon>
        <taxon>Embryophyta</taxon>
        <taxon>Tracheophyta</taxon>
        <taxon>Spermatophyta</taxon>
        <taxon>Magnoliopsida</taxon>
        <taxon>eudicotyledons</taxon>
        <taxon>Gunneridae</taxon>
        <taxon>Pentapetalae</taxon>
        <taxon>rosids</taxon>
        <taxon>malvids</taxon>
        <taxon>Sapindales</taxon>
        <taxon>Sapindaceae</taxon>
        <taxon>Hippocastanoideae</taxon>
        <taxon>Acereae</taxon>
        <taxon>Acer</taxon>
    </lineage>
</organism>
<dbReference type="InterPro" id="IPR052806">
    <property type="entry name" value="Fasciclin-like_AGP"/>
</dbReference>
<dbReference type="Gene3D" id="2.30.180.10">
    <property type="entry name" value="FAS1 domain"/>
    <property type="match status" value="2"/>
</dbReference>
<proteinExistence type="inferred from homology"/>
<keyword evidence="6" id="KW-1185">Reference proteome</keyword>
<keyword evidence="2" id="KW-0325">Glycoprotein</keyword>
<feature type="domain" description="FAS1" evidence="4">
    <location>
        <begin position="190"/>
        <end position="316"/>
    </location>
</feature>
<comment type="caution">
    <text evidence="5">The sequence shown here is derived from an EMBL/GenBank/DDBJ whole genome shotgun (WGS) entry which is preliminary data.</text>
</comment>
<dbReference type="InterPro" id="IPR000782">
    <property type="entry name" value="FAS1_domain"/>
</dbReference>
<reference evidence="6" key="1">
    <citation type="journal article" date="2019" name="Gigascience">
        <title>De novo genome assembly of the endangered Acer yangbiense, a plant species with extremely small populations endemic to Yunnan Province, China.</title>
        <authorList>
            <person name="Yang J."/>
            <person name="Wariss H.M."/>
            <person name="Tao L."/>
            <person name="Zhang R."/>
            <person name="Yun Q."/>
            <person name="Hollingsworth P."/>
            <person name="Dao Z."/>
            <person name="Luo G."/>
            <person name="Guo H."/>
            <person name="Ma Y."/>
            <person name="Sun W."/>
        </authorList>
    </citation>
    <scope>NUCLEOTIDE SEQUENCE [LARGE SCALE GENOMIC DNA]</scope>
    <source>
        <strain evidence="6">cv. Malutang</strain>
    </source>
</reference>
<dbReference type="SMART" id="SM00554">
    <property type="entry name" value="FAS1"/>
    <property type="match status" value="2"/>
</dbReference>
<dbReference type="SUPFAM" id="SSF82153">
    <property type="entry name" value="FAS1 domain"/>
    <property type="match status" value="2"/>
</dbReference>
<dbReference type="PROSITE" id="PS50213">
    <property type="entry name" value="FAS1"/>
    <property type="match status" value="2"/>
</dbReference>
<protein>
    <recommendedName>
        <fullName evidence="4">FAS1 domain-containing protein</fullName>
    </recommendedName>
</protein>
<keyword evidence="2" id="KW-0654">Proteoglycan</keyword>
<evidence type="ECO:0000259" key="4">
    <source>
        <dbReference type="PROSITE" id="PS50213"/>
    </source>
</evidence>
<feature type="signal peptide" evidence="3">
    <location>
        <begin position="1"/>
        <end position="21"/>
    </location>
</feature>
<evidence type="ECO:0000256" key="3">
    <source>
        <dbReference type="SAM" id="SignalP"/>
    </source>
</evidence>
<feature type="chain" id="PRO_5022931448" description="FAS1 domain-containing protein" evidence="3">
    <location>
        <begin position="22"/>
        <end position="348"/>
    </location>
</feature>
<evidence type="ECO:0000256" key="1">
    <source>
        <dbReference type="ARBA" id="ARBA00007843"/>
    </source>
</evidence>
<dbReference type="EMBL" id="VAHF01000009">
    <property type="protein sequence ID" value="TXG54877.1"/>
    <property type="molecule type" value="Genomic_DNA"/>
</dbReference>
<dbReference type="InterPro" id="IPR036378">
    <property type="entry name" value="FAS1_dom_sf"/>
</dbReference>
<comment type="similarity">
    <text evidence="1">Belongs to the fasciclin-like AGP family.</text>
</comment>
<keyword evidence="3" id="KW-0732">Signal</keyword>
<dbReference type="Pfam" id="PF02469">
    <property type="entry name" value="Fasciclin"/>
    <property type="match status" value="2"/>
</dbReference>
<dbReference type="PANTHER" id="PTHR33985:SF21">
    <property type="entry name" value="FASCICLIN-LIKE ARABINOGALACTAN PROTEIN 20-RELATED"/>
    <property type="match status" value="1"/>
</dbReference>
<gene>
    <name evidence="5" type="ORF">EZV62_020133</name>
</gene>
<dbReference type="OrthoDB" id="1893649at2759"/>
<evidence type="ECO:0000256" key="2">
    <source>
        <dbReference type="ARBA" id="ARBA00022974"/>
    </source>
</evidence>
<dbReference type="PANTHER" id="PTHR33985">
    <property type="entry name" value="OS02G0491300 PROTEIN-RELATED"/>
    <property type="match status" value="1"/>
</dbReference>
<evidence type="ECO:0000313" key="5">
    <source>
        <dbReference type="EMBL" id="TXG54877.1"/>
    </source>
</evidence>
<accession>A0A5C7HD77</accession>
<feature type="domain" description="FAS1" evidence="4">
    <location>
        <begin position="24"/>
        <end position="149"/>
    </location>
</feature>
<name>A0A5C7HD77_9ROSI</name>
<sequence length="348" mass="37802">MATTLLLFSLTIFSLSGSALASDSNPLLNALESLSYSGYLSMALTLQITCKTLNLELETMTLFAPSDFAFAKSGQLSLLDLQLHISPTILSQGGLKNLSFGTRIPTLLSNQSLIVTTSNGQLSINGVLIQESAVFDQGSVVIYGIDDFFNSSFHIGTTSHSAPEPSPSSASTMENNASRLLKMSGFDVDVFGNASNWLRSRGYTVMATFLDVQLVGFNKDEARLTIFAPVDEAVEAYARNITDYVSMFQRHVVPGLLAWKDLAELQDGTLLPTFSGGFEIKVTWSGDILLLNGVPVVFPDMYSSDWLALHGINSLLVSPMKQEIIGQSLSELNGEDYQNPLDYEYGMP</sequence>